<dbReference type="RefSeq" id="WP_092694239.1">
    <property type="nucleotide sequence ID" value="NZ_FNBK01000014.1"/>
</dbReference>
<dbReference type="SMART" id="SM00887">
    <property type="entry name" value="EB_dh"/>
    <property type="match status" value="1"/>
</dbReference>
<keyword evidence="5" id="KW-0408">Iron</keyword>
<keyword evidence="6" id="KW-0812">Transmembrane</keyword>
<evidence type="ECO:0000256" key="3">
    <source>
        <dbReference type="ARBA" id="ARBA00022723"/>
    </source>
</evidence>
<accession>A0A1G7R3P8</accession>
<evidence type="ECO:0000256" key="2">
    <source>
        <dbReference type="ARBA" id="ARBA00022617"/>
    </source>
</evidence>
<keyword evidence="1" id="KW-0813">Transport</keyword>
<keyword evidence="3" id="KW-0479">Metal-binding</keyword>
<dbReference type="GO" id="GO:0020037">
    <property type="term" value="F:heme binding"/>
    <property type="evidence" value="ECO:0007669"/>
    <property type="project" value="InterPro"/>
</dbReference>
<reference evidence="9" key="1">
    <citation type="submission" date="2016-10" db="EMBL/GenBank/DDBJ databases">
        <authorList>
            <person name="Varghese N."/>
            <person name="Submissions S."/>
        </authorList>
    </citation>
    <scope>NUCLEOTIDE SEQUENCE [LARGE SCALE GENOMIC DNA]</scope>
    <source>
        <strain evidence="9">IBRC-M 10760</strain>
    </source>
</reference>
<evidence type="ECO:0000256" key="4">
    <source>
        <dbReference type="ARBA" id="ARBA00022982"/>
    </source>
</evidence>
<dbReference type="Pfam" id="PF09459">
    <property type="entry name" value="EB_dh"/>
    <property type="match status" value="2"/>
</dbReference>
<evidence type="ECO:0000313" key="9">
    <source>
        <dbReference type="Proteomes" id="UP000199076"/>
    </source>
</evidence>
<gene>
    <name evidence="8" type="ORF">SAMN05216218_11434</name>
</gene>
<proteinExistence type="predicted"/>
<dbReference type="AlphaFoldDB" id="A0A1G7R3P8"/>
<dbReference type="InterPro" id="IPR019020">
    <property type="entry name" value="Cyt-c552/DMSO_Rdtase_haem-bd"/>
</dbReference>
<feature type="transmembrane region" description="Helical" evidence="6">
    <location>
        <begin position="246"/>
        <end position="264"/>
    </location>
</feature>
<evidence type="ECO:0000259" key="7">
    <source>
        <dbReference type="SMART" id="SM00887"/>
    </source>
</evidence>
<dbReference type="NCBIfam" id="TIGR03477">
    <property type="entry name" value="DMSO_red_II_gam"/>
    <property type="match status" value="1"/>
</dbReference>
<evidence type="ECO:0000256" key="6">
    <source>
        <dbReference type="SAM" id="Phobius"/>
    </source>
</evidence>
<dbReference type="Proteomes" id="UP000199076">
    <property type="component" value="Unassembled WGS sequence"/>
</dbReference>
<keyword evidence="9" id="KW-1185">Reference proteome</keyword>
<evidence type="ECO:0000313" key="8">
    <source>
        <dbReference type="EMBL" id="SDG05396.1"/>
    </source>
</evidence>
<dbReference type="CDD" id="cd09623">
    <property type="entry name" value="DOMON_EBDH"/>
    <property type="match status" value="1"/>
</dbReference>
<evidence type="ECO:0000256" key="1">
    <source>
        <dbReference type="ARBA" id="ARBA00022448"/>
    </source>
</evidence>
<dbReference type="GO" id="GO:0046872">
    <property type="term" value="F:metal ion binding"/>
    <property type="evidence" value="ECO:0007669"/>
    <property type="project" value="UniProtKB-KW"/>
</dbReference>
<keyword evidence="6" id="KW-0472">Membrane</keyword>
<name>A0A1G7R3P8_9EURY</name>
<dbReference type="Gene3D" id="2.60.40.1190">
    <property type="match status" value="1"/>
</dbReference>
<keyword evidence="4" id="KW-0249">Electron transport</keyword>
<sequence length="274" mass="28565">MTMKHKELTLAAALAVALVATTVAVPGLVDARPAYAVPVHEGGEDASFASPGSEDWDAAPAATLHLASAESGLPNASSTSVEQVDLQAVTTDDRLYLKLSWADATRDTSTADVRQFADAVAVQFPVNESARPPIAMGGASNRVNVWFWRADGTDQELLAGGPGTTTPLDSTLGNASRYENGTWEVVLSRDRSAGGANRTEIPEAQDLDVAVAVWNGSNGERSGVKAASSWHYLALGGGPQGPPYELLLWAVAGAAIVVTTLVTVEGVRRTRGET</sequence>
<keyword evidence="2" id="KW-0349">Heme</keyword>
<evidence type="ECO:0000256" key="5">
    <source>
        <dbReference type="ARBA" id="ARBA00023004"/>
    </source>
</evidence>
<dbReference type="STRING" id="660518.SAMN05216218_11434"/>
<feature type="domain" description="Cytochrome c-552/DMSO reductase-like haem-binding" evidence="7">
    <location>
        <begin position="53"/>
        <end position="226"/>
    </location>
</feature>
<dbReference type="EMBL" id="FNBK01000014">
    <property type="protein sequence ID" value="SDG05396.1"/>
    <property type="molecule type" value="Genomic_DNA"/>
</dbReference>
<keyword evidence="6" id="KW-1133">Transmembrane helix</keyword>
<dbReference type="InterPro" id="IPR017838">
    <property type="entry name" value="DMSO_Rdtase_II_haem_b-bd_su"/>
</dbReference>
<protein>
    <submittedName>
        <fullName evidence="8">Complex iron-sulfur molybdoenzyme family reductase subunit gamma</fullName>
    </submittedName>
</protein>
<dbReference type="OrthoDB" id="145826at2157"/>
<organism evidence="8 9">
    <name type="scientific">Halorientalis regularis</name>
    <dbReference type="NCBI Taxonomy" id="660518"/>
    <lineage>
        <taxon>Archaea</taxon>
        <taxon>Methanobacteriati</taxon>
        <taxon>Methanobacteriota</taxon>
        <taxon>Stenosarchaea group</taxon>
        <taxon>Halobacteria</taxon>
        <taxon>Halobacteriales</taxon>
        <taxon>Haloarculaceae</taxon>
        <taxon>Halorientalis</taxon>
    </lineage>
</organism>
<dbReference type="GO" id="GO:0042597">
    <property type="term" value="C:periplasmic space"/>
    <property type="evidence" value="ECO:0007669"/>
    <property type="project" value="InterPro"/>
</dbReference>